<proteinExistence type="predicted"/>
<dbReference type="EMBL" id="JBDFQZ010000012">
    <property type="protein sequence ID" value="KAK9672272.1"/>
    <property type="molecule type" value="Genomic_DNA"/>
</dbReference>
<feature type="compositionally biased region" description="Polar residues" evidence="1">
    <location>
        <begin position="92"/>
        <end position="102"/>
    </location>
</feature>
<name>A0AAW1H892_SAPOF</name>
<keyword evidence="3" id="KW-1185">Reference proteome</keyword>
<sequence>MVLIERVSSISSSSSSRKTGKKQTLSSEKENREVVKGKSVKRASSFSSLKKEKQTQSNTKDVHEKFKSKYIKRASSFSSLPSSLRKEKLVRQGTSLSSSNVESPRKVRKSLSNFHKEKQPETRKKSLLMSKIKELGPICKKRKDIVGNVDIDADLQNLFGREIDEGTMINPDDCFWLSSGHMSPQEFGVFMNALDPCLDEWVISFVPNLSDNKPASSEDAGLVSEDENAASNTLALSTHTNNSAFWNMDRTGVWVSLINLEGEDSRLISDSISDDDSLDSNFPSPTYEHSWDTCSSENLGVSSSARSTTHESSHSDWSSDLLSDSLDWDVDSEDPIFWPFGLGSGSGWDQNLESFSVSPRKGTYERGIDSENDDGVVSSASIKFRLHGKKDGSKDGFKKKILFVSGLSASKIIEFKKGCRKNLATSRGARHKRTQTGKRAGRFGKRVPPILETDLEGISPKETPTKETRDLVDFDMLSGSEDWGDEMDDDSDGPLVWPTDQKTDWNVTCDFLNISPRKNVVSITNLGNFGNFGSPKGGFTVSSSVRLKFRPNKKSKTKQGLTLSSLGASKCFKFKPESYKTSVANSRKRAKAAPLRLSPSCKSLVVIIPPKKTSLFKQVGANNGISRINASHGKRVRAMPFKIGKSVEEFIRMASVGSVQRKLTARGLNSDEITIETVMGLNEFDGHEGVDMDFEGDEFSFEECIRD</sequence>
<gene>
    <name evidence="2" type="ORF">RND81_12G088200</name>
</gene>
<comment type="caution">
    <text evidence="2">The sequence shown here is derived from an EMBL/GenBank/DDBJ whole genome shotgun (WGS) entry which is preliminary data.</text>
</comment>
<evidence type="ECO:0000313" key="2">
    <source>
        <dbReference type="EMBL" id="KAK9672272.1"/>
    </source>
</evidence>
<feature type="compositionally biased region" description="Basic and acidic residues" evidence="1">
    <location>
        <begin position="49"/>
        <end position="64"/>
    </location>
</feature>
<feature type="region of interest" description="Disordered" evidence="1">
    <location>
        <begin position="1"/>
        <end position="64"/>
    </location>
</feature>
<dbReference type="AlphaFoldDB" id="A0AAW1H892"/>
<accession>A0AAW1H892</accession>
<reference evidence="2" key="1">
    <citation type="submission" date="2024-03" db="EMBL/GenBank/DDBJ databases">
        <title>WGS assembly of Saponaria officinalis var. Norfolk2.</title>
        <authorList>
            <person name="Jenkins J."/>
            <person name="Shu S."/>
            <person name="Grimwood J."/>
            <person name="Barry K."/>
            <person name="Goodstein D."/>
            <person name="Schmutz J."/>
            <person name="Leebens-Mack J."/>
            <person name="Osbourn A."/>
        </authorList>
    </citation>
    <scope>NUCLEOTIDE SEQUENCE [LARGE SCALE GENOMIC DNA]</scope>
    <source>
        <strain evidence="2">JIC</strain>
    </source>
</reference>
<evidence type="ECO:0000256" key="1">
    <source>
        <dbReference type="SAM" id="MobiDB-lite"/>
    </source>
</evidence>
<feature type="region of interest" description="Disordered" evidence="1">
    <location>
        <begin position="298"/>
        <end position="319"/>
    </location>
</feature>
<protein>
    <submittedName>
        <fullName evidence="2">Uncharacterized protein</fullName>
    </submittedName>
</protein>
<dbReference type="Proteomes" id="UP001443914">
    <property type="component" value="Unassembled WGS sequence"/>
</dbReference>
<dbReference type="PANTHER" id="PTHR36707:SF1">
    <property type="entry name" value="T20M3.17 PROTEIN"/>
    <property type="match status" value="1"/>
</dbReference>
<feature type="region of interest" description="Disordered" evidence="1">
    <location>
        <begin position="88"/>
        <end position="123"/>
    </location>
</feature>
<evidence type="ECO:0000313" key="3">
    <source>
        <dbReference type="Proteomes" id="UP001443914"/>
    </source>
</evidence>
<organism evidence="2 3">
    <name type="scientific">Saponaria officinalis</name>
    <name type="common">Common soapwort</name>
    <name type="synonym">Lychnis saponaria</name>
    <dbReference type="NCBI Taxonomy" id="3572"/>
    <lineage>
        <taxon>Eukaryota</taxon>
        <taxon>Viridiplantae</taxon>
        <taxon>Streptophyta</taxon>
        <taxon>Embryophyta</taxon>
        <taxon>Tracheophyta</taxon>
        <taxon>Spermatophyta</taxon>
        <taxon>Magnoliopsida</taxon>
        <taxon>eudicotyledons</taxon>
        <taxon>Gunneridae</taxon>
        <taxon>Pentapetalae</taxon>
        <taxon>Caryophyllales</taxon>
        <taxon>Caryophyllaceae</taxon>
        <taxon>Caryophylleae</taxon>
        <taxon>Saponaria</taxon>
    </lineage>
</organism>
<feature type="compositionally biased region" description="Basic and acidic residues" evidence="1">
    <location>
        <begin position="114"/>
        <end position="123"/>
    </location>
</feature>
<feature type="compositionally biased region" description="Basic and acidic residues" evidence="1">
    <location>
        <begin position="27"/>
        <end position="36"/>
    </location>
</feature>
<dbReference type="PANTHER" id="PTHR36707">
    <property type="entry name" value="T20M3.17 PROTEIN"/>
    <property type="match status" value="1"/>
</dbReference>